<protein>
    <submittedName>
        <fullName evidence="2">Putative MarR family transcription regulator</fullName>
    </submittedName>
</protein>
<proteinExistence type="predicted"/>
<dbReference type="GO" id="GO:0003700">
    <property type="term" value="F:DNA-binding transcription factor activity"/>
    <property type="evidence" value="ECO:0007669"/>
    <property type="project" value="InterPro"/>
</dbReference>
<keyword evidence="3" id="KW-1185">Reference proteome</keyword>
<dbReference type="InterPro" id="IPR036388">
    <property type="entry name" value="WH-like_DNA-bd_sf"/>
</dbReference>
<dbReference type="SUPFAM" id="SSF46785">
    <property type="entry name" value="Winged helix' DNA-binding domain"/>
    <property type="match status" value="1"/>
</dbReference>
<dbReference type="InterPro" id="IPR036390">
    <property type="entry name" value="WH_DNA-bd_sf"/>
</dbReference>
<dbReference type="InterPro" id="IPR000835">
    <property type="entry name" value="HTH_MarR-typ"/>
</dbReference>
<dbReference type="Gene3D" id="1.10.10.10">
    <property type="entry name" value="Winged helix-like DNA-binding domain superfamily/Winged helix DNA-binding domain"/>
    <property type="match status" value="1"/>
</dbReference>
<name>A0A498BZ98_9GAMM</name>
<dbReference type="EMBL" id="RCDA01000003">
    <property type="protein sequence ID" value="RLK48263.1"/>
    <property type="molecule type" value="Genomic_DNA"/>
</dbReference>
<dbReference type="Pfam" id="PF13463">
    <property type="entry name" value="HTH_27"/>
    <property type="match status" value="1"/>
</dbReference>
<evidence type="ECO:0000259" key="1">
    <source>
        <dbReference type="Pfam" id="PF13463"/>
    </source>
</evidence>
<evidence type="ECO:0000313" key="2">
    <source>
        <dbReference type="EMBL" id="RLK48263.1"/>
    </source>
</evidence>
<accession>A0A498BZ98</accession>
<dbReference type="AlphaFoldDB" id="A0A498BZ98"/>
<sequence length="226" mass="26256">MHNNGYRYTLKATERMNRKTQAPRNPAIVARDMNSMVDTKRYRSWHLARTEHEALTTEFEWSLLRFQEAFQRFCLQVASITGLGSLNYSELIILHVINMQSHPQPSALIARQLNRDDLPNIQYSLRKLIKQGLVEKIKDTGGKTYCFDATDEGRRRLQDYARLRHELLTEQTKNIEHIDRKLFETGRLISLLTGLYDEAGRISATYSPYSTADYDEEEDARPQGDA</sequence>
<gene>
    <name evidence="2" type="ORF">DFR31_2142</name>
</gene>
<feature type="domain" description="HTH marR-type" evidence="1">
    <location>
        <begin position="86"/>
        <end position="153"/>
    </location>
</feature>
<organism evidence="2 3">
    <name type="scientific">Alkalispirillum mobile</name>
    <dbReference type="NCBI Taxonomy" id="85925"/>
    <lineage>
        <taxon>Bacteria</taxon>
        <taxon>Pseudomonadati</taxon>
        <taxon>Pseudomonadota</taxon>
        <taxon>Gammaproteobacteria</taxon>
        <taxon>Chromatiales</taxon>
        <taxon>Ectothiorhodospiraceae</taxon>
        <taxon>Alkalispirillum</taxon>
    </lineage>
</organism>
<dbReference type="Proteomes" id="UP000275461">
    <property type="component" value="Unassembled WGS sequence"/>
</dbReference>
<reference evidence="2 3" key="1">
    <citation type="submission" date="2018-10" db="EMBL/GenBank/DDBJ databases">
        <title>Genomic Encyclopedia of Type Strains, Phase IV (KMG-IV): sequencing the most valuable type-strain genomes for metagenomic binning, comparative biology and taxonomic classification.</title>
        <authorList>
            <person name="Goeker M."/>
        </authorList>
    </citation>
    <scope>NUCLEOTIDE SEQUENCE [LARGE SCALE GENOMIC DNA]</scope>
    <source>
        <strain evidence="2 3">DSM 12769</strain>
    </source>
</reference>
<comment type="caution">
    <text evidence="2">The sequence shown here is derived from an EMBL/GenBank/DDBJ whole genome shotgun (WGS) entry which is preliminary data.</text>
</comment>
<evidence type="ECO:0000313" key="3">
    <source>
        <dbReference type="Proteomes" id="UP000275461"/>
    </source>
</evidence>